<dbReference type="InterPro" id="IPR036353">
    <property type="entry name" value="XPC-bd_sf"/>
</dbReference>
<evidence type="ECO:0000256" key="1">
    <source>
        <dbReference type="ARBA" id="ARBA00004123"/>
    </source>
</evidence>
<dbReference type="PANTHER" id="PTHR35391:SF7">
    <property type="entry name" value="C2H2-TYPE DOMAIN-CONTAINING PROTEIN"/>
    <property type="match status" value="1"/>
</dbReference>
<feature type="compositionally biased region" description="Polar residues" evidence="3">
    <location>
        <begin position="1287"/>
        <end position="1296"/>
    </location>
</feature>
<comment type="caution">
    <text evidence="5">The sequence shown here is derived from an EMBL/GenBank/DDBJ whole genome shotgun (WGS) entry which is preliminary data.</text>
</comment>
<dbReference type="Pfam" id="PF09280">
    <property type="entry name" value="XPC-binding"/>
    <property type="match status" value="1"/>
</dbReference>
<evidence type="ECO:0000313" key="5">
    <source>
        <dbReference type="EMBL" id="KPI42849.1"/>
    </source>
</evidence>
<feature type="region of interest" description="Disordered" evidence="3">
    <location>
        <begin position="98"/>
        <end position="117"/>
    </location>
</feature>
<feature type="region of interest" description="Disordered" evidence="3">
    <location>
        <begin position="641"/>
        <end position="709"/>
    </location>
</feature>
<dbReference type="SUPFAM" id="SSF46934">
    <property type="entry name" value="UBA-like"/>
    <property type="match status" value="1"/>
</dbReference>
<dbReference type="Pfam" id="PF26082">
    <property type="entry name" value="zf-C2H2_AcuF"/>
    <property type="match status" value="1"/>
</dbReference>
<feature type="domain" description="UBA" evidence="4">
    <location>
        <begin position="927"/>
        <end position="968"/>
    </location>
</feature>
<dbReference type="GO" id="GO:0006289">
    <property type="term" value="P:nucleotide-excision repair"/>
    <property type="evidence" value="ECO:0007669"/>
    <property type="project" value="InterPro"/>
</dbReference>
<dbReference type="InterPro" id="IPR058925">
    <property type="entry name" value="zf-C2H2_AcuF"/>
</dbReference>
<keyword evidence="6" id="KW-1185">Reference proteome</keyword>
<dbReference type="InterPro" id="IPR009060">
    <property type="entry name" value="UBA-like_sf"/>
</dbReference>
<dbReference type="OrthoDB" id="6133115at2759"/>
<dbReference type="Gene3D" id="1.10.8.10">
    <property type="entry name" value="DNA helicase RuvA subunit, C-terminal domain"/>
    <property type="match status" value="1"/>
</dbReference>
<feature type="compositionally biased region" description="Acidic residues" evidence="3">
    <location>
        <begin position="103"/>
        <end position="117"/>
    </location>
</feature>
<dbReference type="GeneID" id="28733551"/>
<gene>
    <name evidence="5" type="ORF">AB675_1757</name>
</gene>
<dbReference type="CDD" id="cd14281">
    <property type="entry name" value="UBA2_Rad23_like"/>
    <property type="match status" value="1"/>
</dbReference>
<feature type="compositionally biased region" description="Basic and acidic residues" evidence="3">
    <location>
        <begin position="1143"/>
        <end position="1173"/>
    </location>
</feature>
<name>A0A0N0NPR5_9EURO</name>
<feature type="compositionally biased region" description="Polar residues" evidence="3">
    <location>
        <begin position="662"/>
        <end position="671"/>
    </location>
</feature>
<dbReference type="FunFam" id="1.10.8.10:FF:000002">
    <property type="entry name" value="UV excision repair protein RAD23 homolog"/>
    <property type="match status" value="1"/>
</dbReference>
<evidence type="ECO:0000259" key="4">
    <source>
        <dbReference type="PROSITE" id="PS50030"/>
    </source>
</evidence>
<feature type="compositionally biased region" description="Polar residues" evidence="3">
    <location>
        <begin position="1117"/>
        <end position="1129"/>
    </location>
</feature>
<feature type="region of interest" description="Disordered" evidence="3">
    <location>
        <begin position="478"/>
        <end position="522"/>
    </location>
</feature>
<reference evidence="5 6" key="1">
    <citation type="submission" date="2015-06" db="EMBL/GenBank/DDBJ databases">
        <title>Draft genome of the ant-associated black yeast Phialophora attae CBS 131958.</title>
        <authorList>
            <person name="Moreno L.F."/>
            <person name="Stielow B.J."/>
            <person name="de Hoog S."/>
            <person name="Vicente V.A."/>
            <person name="Weiss V.A."/>
            <person name="de Vries M."/>
            <person name="Cruz L.M."/>
            <person name="Souza E.M."/>
        </authorList>
    </citation>
    <scope>NUCLEOTIDE SEQUENCE [LARGE SCALE GENOMIC DNA]</scope>
    <source>
        <strain evidence="5 6">CBS 131958</strain>
    </source>
</reference>
<organism evidence="5 6">
    <name type="scientific">Cyphellophora attinorum</name>
    <dbReference type="NCBI Taxonomy" id="1664694"/>
    <lineage>
        <taxon>Eukaryota</taxon>
        <taxon>Fungi</taxon>
        <taxon>Dikarya</taxon>
        <taxon>Ascomycota</taxon>
        <taxon>Pezizomycotina</taxon>
        <taxon>Eurotiomycetes</taxon>
        <taxon>Chaetothyriomycetidae</taxon>
        <taxon>Chaetothyriales</taxon>
        <taxon>Cyphellophoraceae</taxon>
        <taxon>Cyphellophora</taxon>
    </lineage>
</organism>
<dbReference type="Proteomes" id="UP000038010">
    <property type="component" value="Unassembled WGS sequence"/>
</dbReference>
<dbReference type="VEuPathDB" id="FungiDB:AB675_1757"/>
<evidence type="ECO:0000313" key="6">
    <source>
        <dbReference type="Proteomes" id="UP000038010"/>
    </source>
</evidence>
<dbReference type="SUPFAM" id="SSF101238">
    <property type="entry name" value="XPC-binding domain"/>
    <property type="match status" value="1"/>
</dbReference>
<protein>
    <submittedName>
        <fullName evidence="5">UV excision repair protein rhp23</fullName>
    </submittedName>
</protein>
<feature type="compositionally biased region" description="Acidic residues" evidence="3">
    <location>
        <begin position="503"/>
        <end position="512"/>
    </location>
</feature>
<dbReference type="InterPro" id="IPR015360">
    <property type="entry name" value="XPC-bd"/>
</dbReference>
<dbReference type="PROSITE" id="PS50030">
    <property type="entry name" value="UBA"/>
    <property type="match status" value="1"/>
</dbReference>
<sequence length="1399" mass="154754">MSSIYEDSARVKAAFRDVNDVDLRVYDASGRQDLSDAEEHFLMWTANLGALDAGHTSLDYRLQDVPETVELVRDLLQDLARNLEGFRKFVETSAERAIGSLAPEDDSDDSSAEEDDMDELQATVTSMKNILRRLFRLARTIRNYGTRSNPGRRNVYKVPSEDRQAMKKQLISLEQRRIYDFVYFSRKSDHEGMIDASEEIEMNNEDAALIARLARACSQRRQQFVYWRYRHENSTHAAHHLMSKPDFQSEAPRPMREDAVAALTKPALVLAPSMPSSVTRVRKEQIDFGEKASVRSAVTRAPSLRGPGGQRAEWPAIPQGLKEVSDGQLFECPYCFNLCPVRYKETSAAWKSHLIHDLMPYSCTFPNCDNADHLYDSLADWTSHEMTHSKVWVCLEHTDEEFTTSNEYAVHARQFHAADANDMLRSEALAARMTGSRQSGRHCPFCLIAIVSSAEMQKHVAWHLELLALGNLPRSNGVEQGSDAGELDSKAQKLGDADSREGELDDISLPDEIEAHSPASSTGIKMFEDGMPVVFKEFIIKAGASSEEDARAESRPKLKRVRARLDPGHDMKIILKDVLSSHRVTMLDEPLIIWGILGESRFDRTVELEWGPVTVSGDNLNRSIFYVVDELPNDIQMIVGAQPAPDAPSRQGPESLPHPKRTTSTVSNPEKSPSERRDVQVDVGDRVGESSQSANHPTTEEPVALPTLPTETTRTAYDFEIRIHQGYVIITCDGLETTIRHPEIRATLVEQDEKPRASTRYSGSYSTIDELNDVVEELIEAKKLPLEIAGEMVYFIRDPQAAINKPGQYAEPILDESPRESTVDAAEDALEPNVEQLLSQSKTEGLAGEDVADLSFFRNNPQFKQLRQVVQQQPDMLEPILQQLSAGNPQLARMIAENPERFIELLAGEDDDDDNKDPFPPGTISITAEERDAIERLVRLGFDRDSCIQAYFACDKDEELAAHFLFDQPSGSDSDVPGSSTDRGGLEGSSVPVASTPVPEHPPRKADEGDKRPALAKLAPGWLTRRLKRGSEPLGLQPPSATRFPVRVSENAATATAAGVSSTDEPDLQVGSEATVAEGGKPQVSRQGQRRGLPPPSATRFPVRVSRHPTTATAATVSPTEQPDLQVSNDAAVAGSGGVPLSDRARERIHEHIVAPLLREELLPKHTDAEHAGPADSPSAEQSQPVDEPSISRSPSATRSHSQHGLLPTVGPPLIVEEPRRRKGKDKARGVNFFFDPDEHPVVVETPSTSGDGGISAQFGRRDSGVYSGAGRPHSRDRKYYDRKDQLTTTDSADTTPAIQDLTHDFNNITTNRRLDKVEAEAKANRLAAQLEKAKAEIEASKRALRRDAVSGPVTNDVAVMTDNRSRSRRAGTSDRKSRVVVVEDEPVVRDKRHEAKGN</sequence>
<keyword evidence="2" id="KW-0539">Nucleus</keyword>
<accession>A0A0N0NPR5</accession>
<dbReference type="EMBL" id="LFJN01000006">
    <property type="protein sequence ID" value="KPI42849.1"/>
    <property type="molecule type" value="Genomic_DNA"/>
</dbReference>
<comment type="subcellular location">
    <subcellularLocation>
        <location evidence="1">Nucleus</location>
    </subcellularLocation>
</comment>
<dbReference type="PRINTS" id="PR01839">
    <property type="entry name" value="RAD23PROTEIN"/>
</dbReference>
<dbReference type="SMART" id="SM00165">
    <property type="entry name" value="UBA"/>
    <property type="match status" value="1"/>
</dbReference>
<dbReference type="InterPro" id="IPR015940">
    <property type="entry name" value="UBA"/>
</dbReference>
<dbReference type="RefSeq" id="XP_018002812.1">
    <property type="nucleotide sequence ID" value="XM_018141671.1"/>
</dbReference>
<feature type="compositionally biased region" description="Basic and acidic residues" evidence="3">
    <location>
        <begin position="487"/>
        <end position="502"/>
    </location>
</feature>
<evidence type="ECO:0000256" key="3">
    <source>
        <dbReference type="SAM" id="MobiDB-lite"/>
    </source>
</evidence>
<dbReference type="GO" id="GO:0005634">
    <property type="term" value="C:nucleus"/>
    <property type="evidence" value="ECO:0007669"/>
    <property type="project" value="UniProtKB-SubCell"/>
</dbReference>
<dbReference type="PANTHER" id="PTHR35391">
    <property type="entry name" value="C2H2-TYPE DOMAIN-CONTAINING PROTEIN-RELATED"/>
    <property type="match status" value="1"/>
</dbReference>
<proteinExistence type="predicted"/>
<feature type="compositionally biased region" description="Polar residues" evidence="3">
    <location>
        <begin position="1179"/>
        <end position="1200"/>
    </location>
</feature>
<feature type="compositionally biased region" description="Low complexity" evidence="3">
    <location>
        <begin position="969"/>
        <end position="980"/>
    </location>
</feature>
<dbReference type="SMART" id="SM00727">
    <property type="entry name" value="STI1"/>
    <property type="match status" value="1"/>
</dbReference>
<evidence type="ECO:0000256" key="2">
    <source>
        <dbReference type="ARBA" id="ARBA00023242"/>
    </source>
</evidence>
<dbReference type="GO" id="GO:0003684">
    <property type="term" value="F:damaged DNA binding"/>
    <property type="evidence" value="ECO:0007669"/>
    <property type="project" value="InterPro"/>
</dbReference>
<dbReference type="Pfam" id="PF00627">
    <property type="entry name" value="UBA"/>
    <property type="match status" value="1"/>
</dbReference>
<feature type="compositionally biased region" description="Basic and acidic residues" evidence="3">
    <location>
        <begin position="672"/>
        <end position="688"/>
    </location>
</feature>
<dbReference type="STRING" id="1664694.A0A0N0NPR5"/>
<dbReference type="GO" id="GO:0043161">
    <property type="term" value="P:proteasome-mediated ubiquitin-dependent protein catabolic process"/>
    <property type="evidence" value="ECO:0007669"/>
    <property type="project" value="InterPro"/>
</dbReference>
<feature type="compositionally biased region" description="Basic and acidic residues" evidence="3">
    <location>
        <begin position="1001"/>
        <end position="1013"/>
    </location>
</feature>
<feature type="region of interest" description="Disordered" evidence="3">
    <location>
        <begin position="1341"/>
        <end position="1380"/>
    </location>
</feature>
<dbReference type="Gene3D" id="1.10.10.540">
    <property type="entry name" value="XPC-binding domain"/>
    <property type="match status" value="1"/>
</dbReference>
<dbReference type="InterPro" id="IPR006636">
    <property type="entry name" value="STI1_HS-bd"/>
</dbReference>
<feature type="region of interest" description="Disordered" evidence="3">
    <location>
        <begin position="967"/>
        <end position="1045"/>
    </location>
</feature>
<feature type="region of interest" description="Disordered" evidence="3">
    <location>
        <begin position="1075"/>
        <end position="1296"/>
    </location>
</feature>
<dbReference type="InterPro" id="IPR004806">
    <property type="entry name" value="Rad23"/>
</dbReference>